<evidence type="ECO:0000313" key="6">
    <source>
        <dbReference type="Proteomes" id="UP000002139"/>
    </source>
</evidence>
<feature type="domain" description="HTH araC/xylS-type" evidence="4">
    <location>
        <begin position="191"/>
        <end position="289"/>
    </location>
</feature>
<dbReference type="InterPro" id="IPR009594">
    <property type="entry name" value="Tscrpt_reg_HTH_AraC_N"/>
</dbReference>
<reference evidence="5 6" key="1">
    <citation type="journal article" date="2007" name="Nat. Biotechnol.">
        <title>Complete genome sequence of the myxobacterium Sorangium cellulosum.</title>
        <authorList>
            <person name="Schneiker S."/>
            <person name="Perlova O."/>
            <person name="Kaiser O."/>
            <person name="Gerth K."/>
            <person name="Alici A."/>
            <person name="Altmeyer M.O."/>
            <person name="Bartels D."/>
            <person name="Bekel T."/>
            <person name="Beyer S."/>
            <person name="Bode E."/>
            <person name="Bode H.B."/>
            <person name="Bolten C.J."/>
            <person name="Choudhuri J.V."/>
            <person name="Doss S."/>
            <person name="Elnakady Y.A."/>
            <person name="Frank B."/>
            <person name="Gaigalat L."/>
            <person name="Goesmann A."/>
            <person name="Groeger C."/>
            <person name="Gross F."/>
            <person name="Jelsbak L."/>
            <person name="Jelsbak L."/>
            <person name="Kalinowski J."/>
            <person name="Kegler C."/>
            <person name="Knauber T."/>
            <person name="Konietzny S."/>
            <person name="Kopp M."/>
            <person name="Krause L."/>
            <person name="Krug D."/>
            <person name="Linke B."/>
            <person name="Mahmud T."/>
            <person name="Martinez-Arias R."/>
            <person name="McHardy A.C."/>
            <person name="Merai M."/>
            <person name="Meyer F."/>
            <person name="Mormann S."/>
            <person name="Munoz-Dorado J."/>
            <person name="Perez J."/>
            <person name="Pradella S."/>
            <person name="Rachid S."/>
            <person name="Raddatz G."/>
            <person name="Rosenau F."/>
            <person name="Rueckert C."/>
            <person name="Sasse F."/>
            <person name="Scharfe M."/>
            <person name="Schuster S.C."/>
            <person name="Suen G."/>
            <person name="Treuner-Lange A."/>
            <person name="Velicer G.J."/>
            <person name="Vorholter F.-J."/>
            <person name="Weissman K.J."/>
            <person name="Welch R.D."/>
            <person name="Wenzel S.C."/>
            <person name="Whitworth D.E."/>
            <person name="Wilhelm S."/>
            <person name="Wittmann C."/>
            <person name="Bloecker H."/>
            <person name="Puehler A."/>
            <person name="Mueller R."/>
        </authorList>
    </citation>
    <scope>NUCLEOTIDE SEQUENCE [LARGE SCALE GENOMIC DNA]</scope>
    <source>
        <strain evidence="6">So ce56</strain>
    </source>
</reference>
<dbReference type="InterPro" id="IPR018060">
    <property type="entry name" value="HTH_AraC"/>
</dbReference>
<organism evidence="5 6">
    <name type="scientific">Sorangium cellulosum (strain So ce56)</name>
    <name type="common">Polyangium cellulosum (strain So ce56)</name>
    <dbReference type="NCBI Taxonomy" id="448385"/>
    <lineage>
        <taxon>Bacteria</taxon>
        <taxon>Pseudomonadati</taxon>
        <taxon>Myxococcota</taxon>
        <taxon>Polyangia</taxon>
        <taxon>Polyangiales</taxon>
        <taxon>Polyangiaceae</taxon>
        <taxon>Sorangium</taxon>
    </lineage>
</organism>
<accession>A9GMF7</accession>
<evidence type="ECO:0000313" key="5">
    <source>
        <dbReference type="EMBL" id="CAN93431.1"/>
    </source>
</evidence>
<dbReference type="STRING" id="448385.sce3272"/>
<dbReference type="AlphaFoldDB" id="A9GMF7"/>
<dbReference type="KEGG" id="scl:sce3272"/>
<dbReference type="Pfam" id="PF12833">
    <property type="entry name" value="HTH_18"/>
    <property type="match status" value="1"/>
</dbReference>
<evidence type="ECO:0000256" key="1">
    <source>
        <dbReference type="ARBA" id="ARBA00023015"/>
    </source>
</evidence>
<feature type="region of interest" description="Disordered" evidence="3">
    <location>
        <begin position="287"/>
        <end position="310"/>
    </location>
</feature>
<dbReference type="PROSITE" id="PS01124">
    <property type="entry name" value="HTH_ARAC_FAMILY_2"/>
    <property type="match status" value="1"/>
</dbReference>
<keyword evidence="1" id="KW-0805">Transcription regulation</keyword>
<dbReference type="InterPro" id="IPR009057">
    <property type="entry name" value="Homeodomain-like_sf"/>
</dbReference>
<keyword evidence="2" id="KW-0804">Transcription</keyword>
<evidence type="ECO:0000256" key="3">
    <source>
        <dbReference type="SAM" id="MobiDB-lite"/>
    </source>
</evidence>
<name>A9GMF7_SORC5</name>
<dbReference type="EMBL" id="AM746676">
    <property type="protein sequence ID" value="CAN93431.1"/>
    <property type="molecule type" value="Genomic_DNA"/>
</dbReference>
<dbReference type="eggNOG" id="COG2207">
    <property type="taxonomic scope" value="Bacteria"/>
</dbReference>
<dbReference type="GO" id="GO:0003700">
    <property type="term" value="F:DNA-binding transcription factor activity"/>
    <property type="evidence" value="ECO:0007669"/>
    <property type="project" value="InterPro"/>
</dbReference>
<feature type="compositionally biased region" description="Polar residues" evidence="3">
    <location>
        <begin position="299"/>
        <end position="310"/>
    </location>
</feature>
<sequence length="310" mass="33653">MDNLRRAVRDYASKHANGDGLALTKVPGLRMMCVHAPSGPLHSIYRPLVCLVLQGAKRMLVGSEERIVSRGESVIVTADMPVTGRIVQASQSEPYLALAVELDVALIREIASGLSSTAEDGSKAPPLLVANIDEVVLDCALRLMRLLGRPEAIPLLHPGIARELHYWLLSGPHGAVLRALSLPTSSASRLAAAVAMLRAEYRTRIPVRRLAKSAGMSSTAFHVQFKRLTSLAPIQFQKRLRLMEARRLMVHEGVSATAAAFEVGYESASQFSREYARLFGAPPKRDALRARSAPLPRTSARQRAANSASK</sequence>
<dbReference type="Proteomes" id="UP000002139">
    <property type="component" value="Chromosome"/>
</dbReference>
<evidence type="ECO:0000259" key="4">
    <source>
        <dbReference type="PROSITE" id="PS01124"/>
    </source>
</evidence>
<gene>
    <name evidence="5" type="ordered locus">sce3272</name>
</gene>
<dbReference type="SUPFAM" id="SSF46689">
    <property type="entry name" value="Homeodomain-like"/>
    <property type="match status" value="2"/>
</dbReference>
<dbReference type="Gene3D" id="1.10.10.60">
    <property type="entry name" value="Homeodomain-like"/>
    <property type="match status" value="1"/>
</dbReference>
<evidence type="ECO:0000256" key="2">
    <source>
        <dbReference type="ARBA" id="ARBA00023163"/>
    </source>
</evidence>
<dbReference type="PANTHER" id="PTHR43436">
    <property type="entry name" value="ARAC-FAMILY TRANSCRIPTIONAL REGULATOR"/>
    <property type="match status" value="1"/>
</dbReference>
<dbReference type="BioCyc" id="SCEL448385:SCE_RS16765-MONOMER"/>
<proteinExistence type="predicted"/>
<dbReference type="HOGENOM" id="CLU_000445_100_0_7"/>
<dbReference type="GO" id="GO:0043565">
    <property type="term" value="F:sequence-specific DNA binding"/>
    <property type="evidence" value="ECO:0007669"/>
    <property type="project" value="InterPro"/>
</dbReference>
<keyword evidence="6" id="KW-1185">Reference proteome</keyword>
<dbReference type="OrthoDB" id="9802263at2"/>
<dbReference type="SMART" id="SM00342">
    <property type="entry name" value="HTH_ARAC"/>
    <property type="match status" value="1"/>
</dbReference>
<dbReference type="Pfam" id="PF06719">
    <property type="entry name" value="AraC_N"/>
    <property type="match status" value="1"/>
</dbReference>
<protein>
    <submittedName>
        <fullName evidence="5">Transcriptional regulator, AraC family</fullName>
    </submittedName>
</protein>
<dbReference type="RefSeq" id="WP_012235903.1">
    <property type="nucleotide sequence ID" value="NC_010162.1"/>
</dbReference>
<dbReference type="PANTHER" id="PTHR43436:SF1">
    <property type="entry name" value="TRANSCRIPTIONAL REGULATORY PROTEIN"/>
    <property type="match status" value="1"/>
</dbReference>